<proteinExistence type="predicted"/>
<evidence type="ECO:0000256" key="1">
    <source>
        <dbReference type="ARBA" id="ARBA00004651"/>
    </source>
</evidence>
<accession>A0ABP7LTH7</accession>
<reference evidence="8" key="1">
    <citation type="journal article" date="2019" name="Int. J. Syst. Evol. Microbiol.">
        <title>The Global Catalogue of Microorganisms (GCM) 10K type strain sequencing project: providing services to taxonomists for standard genome sequencing and annotation.</title>
        <authorList>
            <consortium name="The Broad Institute Genomics Platform"/>
            <consortium name="The Broad Institute Genome Sequencing Center for Infectious Disease"/>
            <person name="Wu L."/>
            <person name="Ma J."/>
        </authorList>
    </citation>
    <scope>NUCLEOTIDE SEQUENCE [LARGE SCALE GENOMIC DNA]</scope>
    <source>
        <strain evidence="8">JCM 16578</strain>
    </source>
</reference>
<name>A0ABP7LTH7_9ACTN</name>
<feature type="transmembrane region" description="Helical" evidence="5">
    <location>
        <begin position="21"/>
        <end position="40"/>
    </location>
</feature>
<protein>
    <submittedName>
        <fullName evidence="7">MFS transporter</fullName>
    </submittedName>
</protein>
<feature type="transmembrane region" description="Helical" evidence="5">
    <location>
        <begin position="323"/>
        <end position="355"/>
    </location>
</feature>
<evidence type="ECO:0000256" key="4">
    <source>
        <dbReference type="ARBA" id="ARBA00023136"/>
    </source>
</evidence>
<sequence>MLHSNAKNRLDRLPISRFHKITLVAVAFAYFFEFADINSFAVTAPRLIKLWGVTVNQVAYVTSLSFVCMFLGSVVASWMADRWGRRTALNLTTVFFSVFSLASAFSWDIVSLGVFRALTSTGLSAMTVVAVIYVSELFPSALRGKFQAYAIVIGICGTPVTNFVASALVPINDWSWRLVYVWGALGIVYLFFARRLKESPRWYESRGEHAKADAILTELETQITAEKGPLPLPAPPTDPPVLKKAPLRILVQKKYLLPTLLLTVLWVTQTIGFFGYSSWAPTLLAKEGFSVEKSVFYVALSTAGAPLGSYIAALVTDRFERKWCLVAFGAIIAVCGLLYGLTFNPVLIIVFGFLVNLFERGYTALGYAYSPELFDTHGRSLGTGVSYGLGRLSNAVGPLVIAGLYNGSGYKSVFFFIAGTWLFGAVVLAVFGPRTKQTGLTLARSKDPVSA</sequence>
<keyword evidence="3 5" id="KW-1133">Transmembrane helix</keyword>
<comment type="caution">
    <text evidence="7">The sequence shown here is derived from an EMBL/GenBank/DDBJ whole genome shotgun (WGS) entry which is preliminary data.</text>
</comment>
<dbReference type="PANTHER" id="PTHR23508:SF10">
    <property type="entry name" value="CARBOXYLIC ACID TRANSPORTER PROTEIN HOMOLOG"/>
    <property type="match status" value="1"/>
</dbReference>
<dbReference type="Pfam" id="PF00083">
    <property type="entry name" value="Sugar_tr"/>
    <property type="match status" value="1"/>
</dbReference>
<feature type="transmembrane region" description="Helical" evidence="5">
    <location>
        <begin position="87"/>
        <end position="107"/>
    </location>
</feature>
<feature type="transmembrane region" description="Helical" evidence="5">
    <location>
        <begin position="60"/>
        <end position="80"/>
    </location>
</feature>
<dbReference type="PANTHER" id="PTHR23508">
    <property type="entry name" value="CARBOXYLIC ACID TRANSPORTER PROTEIN HOMOLOG"/>
    <property type="match status" value="1"/>
</dbReference>
<dbReference type="InterPro" id="IPR005828">
    <property type="entry name" value="MFS_sugar_transport-like"/>
</dbReference>
<keyword evidence="8" id="KW-1185">Reference proteome</keyword>
<evidence type="ECO:0000313" key="8">
    <source>
        <dbReference type="Proteomes" id="UP001501563"/>
    </source>
</evidence>
<dbReference type="SUPFAM" id="SSF103473">
    <property type="entry name" value="MFS general substrate transporter"/>
    <property type="match status" value="1"/>
</dbReference>
<dbReference type="Gene3D" id="1.20.1250.20">
    <property type="entry name" value="MFS general substrate transporter like domains"/>
    <property type="match status" value="1"/>
</dbReference>
<dbReference type="InterPro" id="IPR020846">
    <property type="entry name" value="MFS_dom"/>
</dbReference>
<feature type="transmembrane region" description="Helical" evidence="5">
    <location>
        <begin position="413"/>
        <end position="431"/>
    </location>
</feature>
<feature type="domain" description="Major facilitator superfamily (MFS) profile" evidence="6">
    <location>
        <begin position="22"/>
        <end position="436"/>
    </location>
</feature>
<feature type="transmembrane region" description="Helical" evidence="5">
    <location>
        <begin position="296"/>
        <end position="316"/>
    </location>
</feature>
<evidence type="ECO:0000256" key="2">
    <source>
        <dbReference type="ARBA" id="ARBA00022692"/>
    </source>
</evidence>
<comment type="subcellular location">
    <subcellularLocation>
        <location evidence="1">Cell membrane</location>
        <topology evidence="1">Multi-pass membrane protein</topology>
    </subcellularLocation>
</comment>
<dbReference type="PROSITE" id="PS00216">
    <property type="entry name" value="SUGAR_TRANSPORT_1"/>
    <property type="match status" value="1"/>
</dbReference>
<dbReference type="RefSeq" id="WP_345554566.1">
    <property type="nucleotide sequence ID" value="NZ_BAAAZA010000069.1"/>
</dbReference>
<dbReference type="Proteomes" id="UP001501563">
    <property type="component" value="Unassembled WGS sequence"/>
</dbReference>
<evidence type="ECO:0000256" key="3">
    <source>
        <dbReference type="ARBA" id="ARBA00022989"/>
    </source>
</evidence>
<feature type="transmembrane region" description="Helical" evidence="5">
    <location>
        <begin position="174"/>
        <end position="192"/>
    </location>
</feature>
<dbReference type="EMBL" id="BAAAZA010000069">
    <property type="protein sequence ID" value="GAA3907350.1"/>
    <property type="molecule type" value="Genomic_DNA"/>
</dbReference>
<evidence type="ECO:0000256" key="5">
    <source>
        <dbReference type="SAM" id="Phobius"/>
    </source>
</evidence>
<dbReference type="CDD" id="cd17316">
    <property type="entry name" value="MFS_SV2_like"/>
    <property type="match status" value="1"/>
</dbReference>
<keyword evidence="2 5" id="KW-0812">Transmembrane</keyword>
<dbReference type="InterPro" id="IPR005829">
    <property type="entry name" value="Sugar_transporter_CS"/>
</dbReference>
<organism evidence="7 8">
    <name type="scientific">Streptomyces lannensis</name>
    <dbReference type="NCBI Taxonomy" id="766498"/>
    <lineage>
        <taxon>Bacteria</taxon>
        <taxon>Bacillati</taxon>
        <taxon>Actinomycetota</taxon>
        <taxon>Actinomycetes</taxon>
        <taxon>Kitasatosporales</taxon>
        <taxon>Streptomycetaceae</taxon>
        <taxon>Streptomyces</taxon>
    </lineage>
</organism>
<dbReference type="InterPro" id="IPR036259">
    <property type="entry name" value="MFS_trans_sf"/>
</dbReference>
<feature type="transmembrane region" description="Helical" evidence="5">
    <location>
        <begin position="255"/>
        <end position="276"/>
    </location>
</feature>
<dbReference type="PROSITE" id="PS50850">
    <property type="entry name" value="MFS"/>
    <property type="match status" value="1"/>
</dbReference>
<evidence type="ECO:0000313" key="7">
    <source>
        <dbReference type="EMBL" id="GAA3907350.1"/>
    </source>
</evidence>
<feature type="transmembrane region" description="Helical" evidence="5">
    <location>
        <begin position="113"/>
        <end position="134"/>
    </location>
</feature>
<gene>
    <name evidence="7" type="ORF">GCM10022207_91070</name>
</gene>
<keyword evidence="4 5" id="KW-0472">Membrane</keyword>
<feature type="transmembrane region" description="Helical" evidence="5">
    <location>
        <begin position="146"/>
        <end position="168"/>
    </location>
</feature>
<evidence type="ECO:0000259" key="6">
    <source>
        <dbReference type="PROSITE" id="PS50850"/>
    </source>
</evidence>